<keyword evidence="3 6" id="KW-0812">Transmembrane</keyword>
<dbReference type="EC" id="2.3.2.3" evidence="6"/>
<dbReference type="GO" id="GO:0046677">
    <property type="term" value="P:response to antibiotic"/>
    <property type="evidence" value="ECO:0007669"/>
    <property type="project" value="UniProtKB-KW"/>
</dbReference>
<keyword evidence="2" id="KW-1003">Cell membrane</keyword>
<accession>A0A7R7IB99</accession>
<comment type="similarity">
    <text evidence="6">Belongs to the LPG synthase family.</text>
</comment>
<dbReference type="InterPro" id="IPR022791">
    <property type="entry name" value="L-PG_synthase/AglD"/>
</dbReference>
<feature type="transmembrane region" description="Helical" evidence="6">
    <location>
        <begin position="30"/>
        <end position="51"/>
    </location>
</feature>
<feature type="transmembrane region" description="Helical" evidence="6">
    <location>
        <begin position="57"/>
        <end position="81"/>
    </location>
</feature>
<evidence type="ECO:0000256" key="2">
    <source>
        <dbReference type="ARBA" id="ARBA00022475"/>
    </source>
</evidence>
<keyword evidence="6" id="KW-0046">Antibiotic resistance</keyword>
<feature type="transmembrane region" description="Helical" evidence="6">
    <location>
        <begin position="93"/>
        <end position="112"/>
    </location>
</feature>
<organism evidence="7 8">
    <name type="scientific">Anaeromicropila herbilytica</name>
    <dbReference type="NCBI Taxonomy" id="2785025"/>
    <lineage>
        <taxon>Bacteria</taxon>
        <taxon>Bacillati</taxon>
        <taxon>Bacillota</taxon>
        <taxon>Clostridia</taxon>
        <taxon>Lachnospirales</taxon>
        <taxon>Lachnospiraceae</taxon>
        <taxon>Anaeromicropila</taxon>
    </lineage>
</organism>
<dbReference type="Pfam" id="PF03706">
    <property type="entry name" value="LPG_synthase_TM"/>
    <property type="match status" value="1"/>
</dbReference>
<comment type="subcellular location">
    <subcellularLocation>
        <location evidence="1 6">Cell membrane</location>
        <topology evidence="1 6">Multi-pass membrane protein</topology>
    </subcellularLocation>
</comment>
<evidence type="ECO:0000256" key="3">
    <source>
        <dbReference type="ARBA" id="ARBA00022692"/>
    </source>
</evidence>
<dbReference type="Proteomes" id="UP000595897">
    <property type="component" value="Chromosome"/>
</dbReference>
<evidence type="ECO:0000256" key="5">
    <source>
        <dbReference type="ARBA" id="ARBA00023136"/>
    </source>
</evidence>
<evidence type="ECO:0000313" key="8">
    <source>
        <dbReference type="Proteomes" id="UP000595897"/>
    </source>
</evidence>
<evidence type="ECO:0000313" key="7">
    <source>
        <dbReference type="EMBL" id="BCN29302.1"/>
    </source>
</evidence>
<evidence type="ECO:0000256" key="4">
    <source>
        <dbReference type="ARBA" id="ARBA00022989"/>
    </source>
</evidence>
<dbReference type="GO" id="GO:0050071">
    <property type="term" value="F:phosphatidylglycerol lysyltransferase activity"/>
    <property type="evidence" value="ECO:0007669"/>
    <property type="project" value="UniProtKB-EC"/>
</dbReference>
<name>A0A7R7IB99_9FIRM</name>
<evidence type="ECO:0000256" key="1">
    <source>
        <dbReference type="ARBA" id="ARBA00004651"/>
    </source>
</evidence>
<feature type="transmembrane region" description="Helical" evidence="6">
    <location>
        <begin position="118"/>
        <end position="136"/>
    </location>
</feature>
<keyword evidence="6" id="KW-0808">Transferase</keyword>
<dbReference type="GO" id="GO:0006629">
    <property type="term" value="P:lipid metabolic process"/>
    <property type="evidence" value="ECO:0007669"/>
    <property type="project" value="UniProtKB-KW"/>
</dbReference>
<comment type="catalytic activity">
    <reaction evidence="6">
        <text>L-lysyl-tRNA(Lys) + a 1,2-diacyl-sn-glycero-3-phospho-(1'-sn-glycerol) = a 1,2-diacyl-sn-glycero-3-phospho-1'-(3'-O-L-lysyl)-sn-glycerol + tRNA(Lys)</text>
        <dbReference type="Rhea" id="RHEA:10668"/>
        <dbReference type="Rhea" id="RHEA-COMP:9696"/>
        <dbReference type="Rhea" id="RHEA-COMP:9697"/>
        <dbReference type="ChEBI" id="CHEBI:64716"/>
        <dbReference type="ChEBI" id="CHEBI:75792"/>
        <dbReference type="ChEBI" id="CHEBI:78442"/>
        <dbReference type="ChEBI" id="CHEBI:78529"/>
        <dbReference type="EC" id="2.3.2.3"/>
    </reaction>
</comment>
<keyword evidence="6" id="KW-0443">Lipid metabolism</keyword>
<dbReference type="AlphaFoldDB" id="A0A7R7IB99"/>
<evidence type="ECO:0000256" key="6">
    <source>
        <dbReference type="RuleBase" id="RU363042"/>
    </source>
</evidence>
<keyword evidence="5 6" id="KW-0472">Membrane</keyword>
<keyword evidence="8" id="KW-1185">Reference proteome</keyword>
<reference evidence="7 8" key="1">
    <citation type="submission" date="2020-11" db="EMBL/GenBank/DDBJ databases">
        <title>Draft genome sequencing of a Lachnospiraceae strain isolated from anoxic soil subjected to BSD treatment.</title>
        <authorList>
            <person name="Uek A."/>
            <person name="Tonouchi A."/>
        </authorList>
    </citation>
    <scope>NUCLEOTIDE SEQUENCE [LARGE SCALE GENOMIC DNA]</scope>
    <source>
        <strain evidence="7 8">TB5</strain>
    </source>
</reference>
<proteinExistence type="inferred from homology"/>
<dbReference type="KEGG" id="ahb:bsdtb5_05970"/>
<gene>
    <name evidence="6" type="primary">mprF</name>
    <name evidence="7" type="ORF">bsdtb5_05970</name>
</gene>
<dbReference type="GO" id="GO:0005886">
    <property type="term" value="C:plasma membrane"/>
    <property type="evidence" value="ECO:0007669"/>
    <property type="project" value="UniProtKB-SubCell"/>
</dbReference>
<dbReference type="EMBL" id="AP024169">
    <property type="protein sequence ID" value="BCN29302.1"/>
    <property type="molecule type" value="Genomic_DNA"/>
</dbReference>
<protein>
    <recommendedName>
        <fullName evidence="6">Phosphatidylglycerol lysyltransferase</fullName>
        <ecNumber evidence="6">2.3.2.3</ecNumber>
    </recommendedName>
    <alternativeName>
        <fullName evidence="6">Lysylphosphatidylglycerol synthase</fullName>
    </alternativeName>
</protein>
<keyword evidence="4 6" id="KW-1133">Transmembrane helix</keyword>
<comment type="function">
    <text evidence="6">Catalyzes the transfer of a lysyl group from L-lysyl-tRNA(Lys) to membrane-bound phosphatidylglycerol (PG), which produces lysylphosphatidylglycerol (LPG), a major component of the bacterial membrane with a positive net charge. LPG synthesis contributes to bacterial virulence as it is involved in the resistance mechanism against cationic antimicrobial peptides (CAMP) produces by the host's immune system (defensins, cathelicidins) and by the competing microorganisms.</text>
</comment>
<sequence length="144" mass="16504">MKQTDYLTKKIEHALKQYQDVAMYFRTHKLVVMNVFIITIFQRLLLFYVTYLTYLSFGLHGTGIITIITLQAMISVAVEMLPLPGGMGISEKLFLMIFTPLFGNLTLPAMVVSRGLSYYTELIISALFTIVSHFVIKEKIERVK</sequence>